<dbReference type="SUPFAM" id="SSF56672">
    <property type="entry name" value="DNA/RNA polymerases"/>
    <property type="match status" value="1"/>
</dbReference>
<name>A0A1S3VU20_VIGRR</name>
<dbReference type="CDD" id="cd09279">
    <property type="entry name" value="RNase_HI_like"/>
    <property type="match status" value="1"/>
</dbReference>
<keyword evidence="3" id="KW-0540">Nuclease</keyword>
<dbReference type="InterPro" id="IPR050951">
    <property type="entry name" value="Retrovirus_Pol_polyprotein"/>
</dbReference>
<dbReference type="STRING" id="3916.A0A1S3VU20"/>
<dbReference type="Gene3D" id="1.10.340.70">
    <property type="match status" value="1"/>
</dbReference>
<protein>
    <submittedName>
        <fullName evidence="11">Uncharacterized protein LOC106778352</fullName>
    </submittedName>
</protein>
<dbReference type="GeneID" id="106778352"/>
<evidence type="ECO:0000256" key="6">
    <source>
        <dbReference type="ARBA" id="ARBA00022918"/>
    </source>
</evidence>
<keyword evidence="4" id="KW-0255">Endonuclease</keyword>
<feature type="domain" description="RNase H type-1" evidence="8">
    <location>
        <begin position="473"/>
        <end position="602"/>
    </location>
</feature>
<dbReference type="InterPro" id="IPR041373">
    <property type="entry name" value="RT_RNaseH"/>
</dbReference>
<reference evidence="11" key="1">
    <citation type="submission" date="2025-08" db="UniProtKB">
        <authorList>
            <consortium name="RefSeq"/>
        </authorList>
    </citation>
    <scope>IDENTIFICATION</scope>
    <source>
        <tissue evidence="11">Leaf</tissue>
    </source>
</reference>
<dbReference type="InterPro" id="IPR012337">
    <property type="entry name" value="RNaseH-like_sf"/>
</dbReference>
<evidence type="ECO:0000256" key="3">
    <source>
        <dbReference type="ARBA" id="ARBA00022722"/>
    </source>
</evidence>
<dbReference type="CDD" id="cd01647">
    <property type="entry name" value="RT_LTR"/>
    <property type="match status" value="1"/>
</dbReference>
<dbReference type="OrthoDB" id="1738821at2759"/>
<keyword evidence="5" id="KW-0378">Hydrolase</keyword>
<dbReference type="SUPFAM" id="SSF53098">
    <property type="entry name" value="Ribonuclease H-like"/>
    <property type="match status" value="2"/>
</dbReference>
<dbReference type="PROSITE" id="PS50878">
    <property type="entry name" value="RT_POL"/>
    <property type="match status" value="1"/>
</dbReference>
<gene>
    <name evidence="11" type="primary">LOC106778352</name>
</gene>
<proteinExistence type="predicted"/>
<dbReference type="Gene3D" id="3.30.70.270">
    <property type="match status" value="2"/>
</dbReference>
<dbReference type="PANTHER" id="PTHR37984">
    <property type="entry name" value="PROTEIN CBG26694"/>
    <property type="match status" value="1"/>
</dbReference>
<keyword evidence="1" id="KW-0808">Transferase</keyword>
<evidence type="ECO:0000256" key="2">
    <source>
        <dbReference type="ARBA" id="ARBA00022695"/>
    </source>
</evidence>
<dbReference type="InterPro" id="IPR041588">
    <property type="entry name" value="Integrase_H2C2"/>
</dbReference>
<dbReference type="InterPro" id="IPR002156">
    <property type="entry name" value="RNaseH_domain"/>
</dbReference>
<dbReference type="GO" id="GO:0003676">
    <property type="term" value="F:nucleic acid binding"/>
    <property type="evidence" value="ECO:0007669"/>
    <property type="project" value="InterPro"/>
</dbReference>
<dbReference type="Pfam" id="PF17917">
    <property type="entry name" value="RT_RNaseH"/>
    <property type="match status" value="1"/>
</dbReference>
<feature type="domain" description="Reverse transcriptase" evidence="7">
    <location>
        <begin position="110"/>
        <end position="289"/>
    </location>
</feature>
<dbReference type="PROSITE" id="PS50994">
    <property type="entry name" value="INTEGRASE"/>
    <property type="match status" value="1"/>
</dbReference>
<dbReference type="GO" id="GO:0015074">
    <property type="term" value="P:DNA integration"/>
    <property type="evidence" value="ECO:0007669"/>
    <property type="project" value="InterPro"/>
</dbReference>
<dbReference type="GO" id="GO:0003964">
    <property type="term" value="F:RNA-directed DNA polymerase activity"/>
    <property type="evidence" value="ECO:0007669"/>
    <property type="project" value="UniProtKB-KW"/>
</dbReference>
<evidence type="ECO:0000259" key="8">
    <source>
        <dbReference type="PROSITE" id="PS50879"/>
    </source>
</evidence>
<sequence>MADLDPRTNTEDCLEPLGDTQPVIVGKDPTQVTTIARGLEEEVEKRLRATLWRNRDLFAWTAADMPGIHPSIMSHRLSLFREARPVAQKKRKMGEEKRRVVQEEVRKLQVAGFVQEITYTTWLANVVMVKKASGQWRMCTDYTDLNKACPKDSYPLPSIDVLVDGASGHQILSFLDAYSGYNQIPMHGPDREKTAFMADQANFCYEVMPFGLKNADATYERLMNKVFAEQIGRCMDVYVDDMVVRSSQGTQHLQDLEEVFRQIRRYGMRLNPAKCTFGVAAGKFFGFMLTSQGIEAKPDKYGAVLEMQSPGTVKDIQRLVGRLTTLSRFIPKLAERASPILKKMKKTSTNAWDDDCETTFREIKSILTQPPIMNRPIPGEELQVYLGISEASVEKVALALLHASRRLRPYFQSHQVVVRTDHPVSKILRKPDLAGRMVGWAVELSEFSIRYEPRGSVKGQHLADFAAEIPLTGQGEWTLYVDGAFGRTVSGAGVVLEGPNGFLMEHSLIFKFKASNNQAEYEALLAGLQLAKDMGARRLTCRTDSQLVVGQMNGDFQVREDHLLWYYHQASSLVQDFESVKIQHIPQEQNARADLLSKLSTGKEKGQLTTIIRQVLLQPSVECQAITTDDVTDWRTEIRKLISRQDHGENLRPVDTKKIARSTMVDGDLYRRGFSSPLLKCLAGEETQYMMNELHHGVCGFHTGGQTLKARILRATYYWPTVENDAVEFTRRCIQCQAHANNRHAPPHILHTIVSPWPFAQWGIDIVGPFPPGTGQRKFLLVAIDYFTKWVEAEPLATITASQV</sequence>
<evidence type="ECO:0000256" key="5">
    <source>
        <dbReference type="ARBA" id="ARBA00022801"/>
    </source>
</evidence>
<accession>A0A1S3VU20</accession>
<dbReference type="InterPro" id="IPR001584">
    <property type="entry name" value="Integrase_cat-core"/>
</dbReference>
<dbReference type="Pfam" id="PF17921">
    <property type="entry name" value="Integrase_H2C2"/>
    <property type="match status" value="1"/>
</dbReference>
<dbReference type="InterPro" id="IPR000477">
    <property type="entry name" value="RT_dom"/>
</dbReference>
<evidence type="ECO:0000313" key="11">
    <source>
        <dbReference type="RefSeq" id="XP_014521800.1"/>
    </source>
</evidence>
<dbReference type="GO" id="GO:0004523">
    <property type="term" value="F:RNA-DNA hybrid ribonuclease activity"/>
    <property type="evidence" value="ECO:0007669"/>
    <property type="project" value="InterPro"/>
</dbReference>
<dbReference type="InterPro" id="IPR043128">
    <property type="entry name" value="Rev_trsase/Diguanyl_cyclase"/>
</dbReference>
<evidence type="ECO:0000256" key="1">
    <source>
        <dbReference type="ARBA" id="ARBA00022679"/>
    </source>
</evidence>
<dbReference type="Proteomes" id="UP000087766">
    <property type="component" value="Unplaced"/>
</dbReference>
<dbReference type="Pfam" id="PF00078">
    <property type="entry name" value="RVT_1"/>
    <property type="match status" value="1"/>
</dbReference>
<evidence type="ECO:0000256" key="4">
    <source>
        <dbReference type="ARBA" id="ARBA00022759"/>
    </source>
</evidence>
<dbReference type="PANTHER" id="PTHR37984:SF5">
    <property type="entry name" value="PROTEIN NYNRIN-LIKE"/>
    <property type="match status" value="1"/>
</dbReference>
<evidence type="ECO:0000259" key="9">
    <source>
        <dbReference type="PROSITE" id="PS50994"/>
    </source>
</evidence>
<evidence type="ECO:0000313" key="10">
    <source>
        <dbReference type="Proteomes" id="UP000087766"/>
    </source>
</evidence>
<dbReference type="KEGG" id="vra:106778352"/>
<dbReference type="InterPro" id="IPR036397">
    <property type="entry name" value="RNaseH_sf"/>
</dbReference>
<dbReference type="InterPro" id="IPR043502">
    <property type="entry name" value="DNA/RNA_pol_sf"/>
</dbReference>
<dbReference type="Gene3D" id="3.30.420.10">
    <property type="entry name" value="Ribonuclease H-like superfamily/Ribonuclease H"/>
    <property type="match status" value="2"/>
</dbReference>
<dbReference type="PROSITE" id="PS50879">
    <property type="entry name" value="RNASE_H_1"/>
    <property type="match status" value="1"/>
</dbReference>
<evidence type="ECO:0000259" key="7">
    <source>
        <dbReference type="PROSITE" id="PS50878"/>
    </source>
</evidence>
<keyword evidence="2" id="KW-0548">Nucleotidyltransferase</keyword>
<keyword evidence="10" id="KW-1185">Reference proteome</keyword>
<feature type="domain" description="Integrase catalytic" evidence="9">
    <location>
        <begin position="754"/>
        <end position="804"/>
    </location>
</feature>
<keyword evidence="6" id="KW-0695">RNA-directed DNA polymerase</keyword>
<dbReference type="Gene3D" id="3.10.10.10">
    <property type="entry name" value="HIV Type 1 Reverse Transcriptase, subunit A, domain 1"/>
    <property type="match status" value="1"/>
</dbReference>
<organism evidence="10 11">
    <name type="scientific">Vigna radiata var. radiata</name>
    <name type="common">Mung bean</name>
    <name type="synonym">Phaseolus aureus</name>
    <dbReference type="NCBI Taxonomy" id="3916"/>
    <lineage>
        <taxon>Eukaryota</taxon>
        <taxon>Viridiplantae</taxon>
        <taxon>Streptophyta</taxon>
        <taxon>Embryophyta</taxon>
        <taxon>Tracheophyta</taxon>
        <taxon>Spermatophyta</taxon>
        <taxon>Magnoliopsida</taxon>
        <taxon>eudicotyledons</taxon>
        <taxon>Gunneridae</taxon>
        <taxon>Pentapetalae</taxon>
        <taxon>rosids</taxon>
        <taxon>fabids</taxon>
        <taxon>Fabales</taxon>
        <taxon>Fabaceae</taxon>
        <taxon>Papilionoideae</taxon>
        <taxon>50 kb inversion clade</taxon>
        <taxon>NPAAA clade</taxon>
        <taxon>indigoferoid/millettioid clade</taxon>
        <taxon>Phaseoleae</taxon>
        <taxon>Vigna</taxon>
    </lineage>
</organism>
<dbReference type="RefSeq" id="XP_014521800.1">
    <property type="nucleotide sequence ID" value="XM_014666314.1"/>
</dbReference>
<dbReference type="Pfam" id="PF13456">
    <property type="entry name" value="RVT_3"/>
    <property type="match status" value="1"/>
</dbReference>
<dbReference type="AlphaFoldDB" id="A0A1S3VU20"/>